<evidence type="ECO:0000256" key="1">
    <source>
        <dbReference type="ARBA" id="ARBA00010211"/>
    </source>
</evidence>
<accession>A0A0M0JCL4</accession>
<dbReference type="GO" id="GO:0005737">
    <property type="term" value="C:cytoplasm"/>
    <property type="evidence" value="ECO:0007669"/>
    <property type="project" value="TreeGrafter"/>
</dbReference>
<evidence type="ECO:0000313" key="5">
    <source>
        <dbReference type="Proteomes" id="UP000037460"/>
    </source>
</evidence>
<dbReference type="SUPFAM" id="SSF56529">
    <property type="entry name" value="FAH"/>
    <property type="match status" value="1"/>
</dbReference>
<protein>
    <submittedName>
        <fullName evidence="4">Hydratase decarboxylase 4-oxalocrotonate decarboxylase</fullName>
    </submittedName>
</protein>
<dbReference type="InterPro" id="IPR050772">
    <property type="entry name" value="Hydratase-Decarb/MhpD_sf"/>
</dbReference>
<name>A0A0M0JCL4_9EUKA</name>
<dbReference type="Pfam" id="PF01557">
    <property type="entry name" value="FAA_hydrolase"/>
    <property type="match status" value="1"/>
</dbReference>
<dbReference type="InterPro" id="IPR011234">
    <property type="entry name" value="Fumarylacetoacetase-like_C"/>
</dbReference>
<sequence>MEARADAFVRSWVSGVKLGPEAYPESPVSVADLYATHLAIAKHPLVESELGGIGGYKIGAPGGAGEVAISAPLFKRFLVEAPGRGLSASFIGLCQIEPEIGVVMGADLPPRDRPYSVEDAWAAVDSVVLIIECCGQRSTPEAAEAVTSALGKYADTLSSGGIVLGPRLPAAQVGIEGVKCAVELFVNDEKVATGSGKAAPQGGPAESLAWVVNHLNSRPGGLYLKAGELVATGQMCNTKLIKPGDRVRAEYAQLGEVEMVVEP</sequence>
<evidence type="ECO:0000259" key="3">
    <source>
        <dbReference type="Pfam" id="PF01557"/>
    </source>
</evidence>
<dbReference type="AlphaFoldDB" id="A0A0M0JCL4"/>
<dbReference type="GO" id="GO:0008684">
    <property type="term" value="F:2-oxopent-4-enoate hydratase activity"/>
    <property type="evidence" value="ECO:0007669"/>
    <property type="project" value="TreeGrafter"/>
</dbReference>
<proteinExistence type="inferred from homology"/>
<evidence type="ECO:0000313" key="4">
    <source>
        <dbReference type="EMBL" id="KOO24225.1"/>
    </source>
</evidence>
<comment type="similarity">
    <text evidence="1">Belongs to the FAH family.</text>
</comment>
<dbReference type="Gene3D" id="3.90.850.10">
    <property type="entry name" value="Fumarylacetoacetase-like, C-terminal domain"/>
    <property type="match status" value="1"/>
</dbReference>
<reference evidence="5" key="1">
    <citation type="journal article" date="2015" name="PLoS Genet.">
        <title>Genome Sequence and Transcriptome Analyses of Chrysochromulina tobin: Metabolic Tools for Enhanced Algal Fitness in the Prominent Order Prymnesiales (Haptophyceae).</title>
        <authorList>
            <person name="Hovde B.T."/>
            <person name="Deodato C.R."/>
            <person name="Hunsperger H.M."/>
            <person name="Ryken S.A."/>
            <person name="Yost W."/>
            <person name="Jha R.K."/>
            <person name="Patterson J."/>
            <person name="Monnat R.J. Jr."/>
            <person name="Barlow S.B."/>
            <person name="Starkenburg S.R."/>
            <person name="Cattolico R.A."/>
        </authorList>
    </citation>
    <scope>NUCLEOTIDE SEQUENCE</scope>
    <source>
        <strain evidence="5">CCMP291</strain>
    </source>
</reference>
<dbReference type="OrthoDB" id="10267604at2759"/>
<comment type="caution">
    <text evidence="4">The sequence shown here is derived from an EMBL/GenBank/DDBJ whole genome shotgun (WGS) entry which is preliminary data.</text>
</comment>
<dbReference type="Proteomes" id="UP000037460">
    <property type="component" value="Unassembled WGS sequence"/>
</dbReference>
<evidence type="ECO:0000256" key="2">
    <source>
        <dbReference type="ARBA" id="ARBA00023239"/>
    </source>
</evidence>
<gene>
    <name evidence="4" type="ORF">Ctob_001558</name>
</gene>
<dbReference type="InterPro" id="IPR036663">
    <property type="entry name" value="Fumarylacetoacetase_C_sf"/>
</dbReference>
<dbReference type="PANTHER" id="PTHR30143:SF0">
    <property type="entry name" value="2-KETO-4-PENTENOATE HYDRATASE"/>
    <property type="match status" value="1"/>
</dbReference>
<feature type="domain" description="Fumarylacetoacetase-like C-terminal" evidence="3">
    <location>
        <begin position="94"/>
        <end position="261"/>
    </location>
</feature>
<keyword evidence="2" id="KW-0456">Lyase</keyword>
<keyword evidence="5" id="KW-1185">Reference proteome</keyword>
<dbReference type="EMBL" id="JWZX01003114">
    <property type="protein sequence ID" value="KOO24225.1"/>
    <property type="molecule type" value="Genomic_DNA"/>
</dbReference>
<organism evidence="4 5">
    <name type="scientific">Chrysochromulina tobinii</name>
    <dbReference type="NCBI Taxonomy" id="1460289"/>
    <lineage>
        <taxon>Eukaryota</taxon>
        <taxon>Haptista</taxon>
        <taxon>Haptophyta</taxon>
        <taxon>Prymnesiophyceae</taxon>
        <taxon>Prymnesiales</taxon>
        <taxon>Chrysochromulinaceae</taxon>
        <taxon>Chrysochromulina</taxon>
    </lineage>
</organism>
<dbReference type="PANTHER" id="PTHR30143">
    <property type="entry name" value="ACID HYDRATASE"/>
    <property type="match status" value="1"/>
</dbReference>